<dbReference type="Proteomes" id="UP001371218">
    <property type="component" value="Unassembled WGS sequence"/>
</dbReference>
<evidence type="ECO:0000313" key="3">
    <source>
        <dbReference type="Proteomes" id="UP001371218"/>
    </source>
</evidence>
<dbReference type="RefSeq" id="WP_341429499.1">
    <property type="nucleotide sequence ID" value="NZ_JBBUTG010000064.1"/>
</dbReference>
<protein>
    <recommendedName>
        <fullName evidence="4">DUF1090 family protein</fullName>
    </recommendedName>
</protein>
<feature type="signal peptide" evidence="1">
    <location>
        <begin position="1"/>
        <end position="22"/>
    </location>
</feature>
<keyword evidence="3" id="KW-1185">Reference proteome</keyword>
<evidence type="ECO:0008006" key="4">
    <source>
        <dbReference type="Google" id="ProtNLM"/>
    </source>
</evidence>
<name>A0ABU9BYJ9_9BURK</name>
<keyword evidence="1" id="KW-0732">Signal</keyword>
<accession>A0ABU9BYJ9</accession>
<reference evidence="2 3" key="1">
    <citation type="submission" date="2024-04" db="EMBL/GenBank/DDBJ databases">
        <title>Novel species of the genus Ideonella isolated from streams.</title>
        <authorList>
            <person name="Lu H."/>
        </authorList>
    </citation>
    <scope>NUCLEOTIDE SEQUENCE [LARGE SCALE GENOMIC DNA]</scope>
    <source>
        <strain evidence="2 3">DXS29W</strain>
    </source>
</reference>
<evidence type="ECO:0000256" key="1">
    <source>
        <dbReference type="SAM" id="SignalP"/>
    </source>
</evidence>
<evidence type="ECO:0000313" key="2">
    <source>
        <dbReference type="EMBL" id="MEK8035065.1"/>
    </source>
</evidence>
<dbReference type="EMBL" id="JBBUTG010000064">
    <property type="protein sequence ID" value="MEK8035065.1"/>
    <property type="molecule type" value="Genomic_DNA"/>
</dbReference>
<sequence>MQKSLASSLAILACSLSLSVAAQPPAASGSAVKLPTEVRKLLERVALCDHLAGEYDAVNSPRTIEVSRSVELNRCDFVDQELQNMKKKYANSAAVLQEISRAESERSE</sequence>
<organism evidence="2 3">
    <name type="scientific">Ideonella lacteola</name>
    <dbReference type="NCBI Taxonomy" id="2984193"/>
    <lineage>
        <taxon>Bacteria</taxon>
        <taxon>Pseudomonadati</taxon>
        <taxon>Pseudomonadota</taxon>
        <taxon>Betaproteobacteria</taxon>
        <taxon>Burkholderiales</taxon>
        <taxon>Sphaerotilaceae</taxon>
        <taxon>Ideonella</taxon>
    </lineage>
</organism>
<feature type="chain" id="PRO_5046985384" description="DUF1090 family protein" evidence="1">
    <location>
        <begin position="23"/>
        <end position="108"/>
    </location>
</feature>
<proteinExistence type="predicted"/>
<comment type="caution">
    <text evidence="2">The sequence shown here is derived from an EMBL/GenBank/DDBJ whole genome shotgun (WGS) entry which is preliminary data.</text>
</comment>
<gene>
    <name evidence="2" type="ORF">AACH06_29970</name>
</gene>